<dbReference type="InterPro" id="IPR028974">
    <property type="entry name" value="TSP_type-3_rpt"/>
</dbReference>
<sequence length="489" mass="52332">MKIFFLPFFLFFSFFPSFSFAQSAGTACEQCLDSGYRSLDGQRDPSFYGSDSEAASAAYAAGGGSCNHYTSTLWPECGVFFRCYKNVDFSIPHIDYYIHCDGICEEEEQAAIAACGSQSNINWTDYSTCAYECADDDDGDCPDSDDDGLPDCCGDNLDCPDSDGDGIYDCCGDGGECEDSDGDGTPDACDACPDDPAISEKEICSYEVDSYCDGVSDYQVGAVCGTYTTSCGDDDGCKSNGDQYYEESGSECGFTCCEEVGCETVRCDVDPETCEPRTCDCPEGQETCAECKDPDCSCDDGSDTCAECQLPNEDDSGGDPASDGCECPDGEDVCSQCQDPDCTCDDGSTEPCAECQYPPPSVPPGGGGGSDLLPDEIQVGDCIIDLTDIKEYLSSPDSFPFNYFSSLLGVFSPLISDGSPPIIDLTIPLDSASSYSYIPDKLGGIVDFSEYSFLSSVVSVIRFVLDLVLLLSLVSYFIARYHNFHGISR</sequence>
<feature type="transmembrane region" description="Helical" evidence="1">
    <location>
        <begin position="460"/>
        <end position="479"/>
    </location>
</feature>
<keyword evidence="1" id="KW-0472">Membrane</keyword>
<keyword evidence="1" id="KW-1133">Transmembrane helix</keyword>
<evidence type="ECO:0000256" key="1">
    <source>
        <dbReference type="SAM" id="Phobius"/>
    </source>
</evidence>
<dbReference type="EMBL" id="CP159373">
    <property type="protein sequence ID" value="XCN71881.1"/>
    <property type="molecule type" value="Genomic_DNA"/>
</dbReference>
<dbReference type="KEGG" id="eaj:Q3M24_16450"/>
<evidence type="ECO:0000313" key="3">
    <source>
        <dbReference type="EMBL" id="XCN71881.1"/>
    </source>
</evidence>
<reference evidence="3" key="1">
    <citation type="journal article" date="2024" name="Syst. Appl. Microbiol.">
        <title>First single-strain enrichments of Electrothrix cable bacteria, description of E. aestuarii sp. nov. and E. rattekaaiensis sp. nov., and proposal of a cable bacteria taxonomy following the rules of the SeqCode.</title>
        <authorList>
            <person name="Plum-Jensen L.E."/>
            <person name="Schramm A."/>
            <person name="Marshall I.P.G."/>
        </authorList>
    </citation>
    <scope>NUCLEOTIDE SEQUENCE</scope>
    <source>
        <strain evidence="3">Rat1</strain>
    </source>
</reference>
<accession>A0AAU8LQT9</accession>
<protein>
    <recommendedName>
        <fullName evidence="4">Thrombospondin type 3 repeat-containing protein</fullName>
    </recommendedName>
</protein>
<name>A0AAU8LQT9_9BACT</name>
<keyword evidence="2" id="KW-0732">Signal</keyword>
<evidence type="ECO:0008006" key="4">
    <source>
        <dbReference type="Google" id="ProtNLM"/>
    </source>
</evidence>
<dbReference type="AlphaFoldDB" id="A0AAU8LQT9"/>
<organism evidence="3">
    <name type="scientific">Candidatus Electrothrix aestuarii</name>
    <dbReference type="NCBI Taxonomy" id="3062594"/>
    <lineage>
        <taxon>Bacteria</taxon>
        <taxon>Pseudomonadati</taxon>
        <taxon>Thermodesulfobacteriota</taxon>
        <taxon>Desulfobulbia</taxon>
        <taxon>Desulfobulbales</taxon>
        <taxon>Desulfobulbaceae</taxon>
        <taxon>Candidatus Electrothrix</taxon>
    </lineage>
</organism>
<feature type="signal peptide" evidence="2">
    <location>
        <begin position="1"/>
        <end position="21"/>
    </location>
</feature>
<feature type="chain" id="PRO_5043773168" description="Thrombospondin type 3 repeat-containing protein" evidence="2">
    <location>
        <begin position="22"/>
        <end position="489"/>
    </location>
</feature>
<evidence type="ECO:0000256" key="2">
    <source>
        <dbReference type="SAM" id="SignalP"/>
    </source>
</evidence>
<reference evidence="3" key="2">
    <citation type="submission" date="2024-06" db="EMBL/GenBank/DDBJ databases">
        <authorList>
            <person name="Plum-Jensen L.E."/>
            <person name="Schramm A."/>
            <person name="Marshall I.P.G."/>
        </authorList>
    </citation>
    <scope>NUCLEOTIDE SEQUENCE</scope>
    <source>
        <strain evidence="3">Rat1</strain>
    </source>
</reference>
<gene>
    <name evidence="3" type="ORF">Q3M24_16450</name>
</gene>
<dbReference type="SUPFAM" id="SSF103647">
    <property type="entry name" value="TSP type-3 repeat"/>
    <property type="match status" value="1"/>
</dbReference>
<keyword evidence="1" id="KW-0812">Transmembrane</keyword>
<dbReference type="GO" id="GO:0005509">
    <property type="term" value="F:calcium ion binding"/>
    <property type="evidence" value="ECO:0007669"/>
    <property type="project" value="InterPro"/>
</dbReference>
<dbReference type="PROSITE" id="PS51257">
    <property type="entry name" value="PROKAR_LIPOPROTEIN"/>
    <property type="match status" value="1"/>
</dbReference>
<proteinExistence type="predicted"/>